<keyword evidence="3" id="KW-1185">Reference proteome</keyword>
<evidence type="ECO:0000313" key="3">
    <source>
        <dbReference type="Proteomes" id="UP001066276"/>
    </source>
</evidence>
<evidence type="ECO:0000313" key="2">
    <source>
        <dbReference type="EMBL" id="KAJ1091222.1"/>
    </source>
</evidence>
<protein>
    <submittedName>
        <fullName evidence="2">Uncharacterized protein</fullName>
    </submittedName>
</protein>
<comment type="caution">
    <text evidence="2">The sequence shown here is derived from an EMBL/GenBank/DDBJ whole genome shotgun (WGS) entry which is preliminary data.</text>
</comment>
<proteinExistence type="predicted"/>
<gene>
    <name evidence="2" type="ORF">NDU88_004349</name>
</gene>
<dbReference type="AlphaFoldDB" id="A0AAV7LJK5"/>
<dbReference type="Proteomes" id="UP001066276">
    <property type="component" value="Chromosome 11"/>
</dbReference>
<sequence>MEHRCPRGTPRSRPTPCADHQRSCPTAERGEHWTEAALRSHPLPAWTAAWTGSEEDRAPPCLKRRRL</sequence>
<organism evidence="2 3">
    <name type="scientific">Pleurodeles waltl</name>
    <name type="common">Iberian ribbed newt</name>
    <dbReference type="NCBI Taxonomy" id="8319"/>
    <lineage>
        <taxon>Eukaryota</taxon>
        <taxon>Metazoa</taxon>
        <taxon>Chordata</taxon>
        <taxon>Craniata</taxon>
        <taxon>Vertebrata</taxon>
        <taxon>Euteleostomi</taxon>
        <taxon>Amphibia</taxon>
        <taxon>Batrachia</taxon>
        <taxon>Caudata</taxon>
        <taxon>Salamandroidea</taxon>
        <taxon>Salamandridae</taxon>
        <taxon>Pleurodelinae</taxon>
        <taxon>Pleurodeles</taxon>
    </lineage>
</organism>
<reference evidence="2" key="1">
    <citation type="journal article" date="2022" name="bioRxiv">
        <title>Sequencing and chromosome-scale assembly of the giantPleurodeles waltlgenome.</title>
        <authorList>
            <person name="Brown T."/>
            <person name="Elewa A."/>
            <person name="Iarovenko S."/>
            <person name="Subramanian E."/>
            <person name="Araus A.J."/>
            <person name="Petzold A."/>
            <person name="Susuki M."/>
            <person name="Suzuki K.-i.T."/>
            <person name="Hayashi T."/>
            <person name="Toyoda A."/>
            <person name="Oliveira C."/>
            <person name="Osipova E."/>
            <person name="Leigh N.D."/>
            <person name="Simon A."/>
            <person name="Yun M.H."/>
        </authorList>
    </citation>
    <scope>NUCLEOTIDE SEQUENCE</scope>
    <source>
        <strain evidence="2">20211129_DDA</strain>
        <tissue evidence="2">Liver</tissue>
    </source>
</reference>
<accession>A0AAV7LJK5</accession>
<dbReference type="EMBL" id="JANPWB010000015">
    <property type="protein sequence ID" value="KAJ1091222.1"/>
    <property type="molecule type" value="Genomic_DNA"/>
</dbReference>
<evidence type="ECO:0000256" key="1">
    <source>
        <dbReference type="SAM" id="MobiDB-lite"/>
    </source>
</evidence>
<feature type="region of interest" description="Disordered" evidence="1">
    <location>
        <begin position="1"/>
        <end position="24"/>
    </location>
</feature>
<name>A0AAV7LJK5_PLEWA</name>